<dbReference type="GO" id="GO:0005634">
    <property type="term" value="C:nucleus"/>
    <property type="evidence" value="ECO:0007669"/>
    <property type="project" value="UniProtKB-SubCell"/>
</dbReference>
<evidence type="ECO:0008006" key="4">
    <source>
        <dbReference type="Google" id="ProtNLM"/>
    </source>
</evidence>
<sequence length="98" mass="11570">MVRNFKRKTQRALKYSKDDIATAVSEIKRGVLPIYRAHKLYKIPKTTLFYHVTGRRGLENKTQGRSWAIQLKIRNDLLKVFKQWSSGDLVFPEQKSYI</sequence>
<dbReference type="Proteomes" id="UP001168821">
    <property type="component" value="Unassembled WGS sequence"/>
</dbReference>
<dbReference type="SUPFAM" id="SSF46689">
    <property type="entry name" value="Homeodomain-like"/>
    <property type="match status" value="1"/>
</dbReference>
<protein>
    <recommendedName>
        <fullName evidence="4">HTH psq-type domain-containing protein</fullName>
    </recommendedName>
</protein>
<dbReference type="InterPro" id="IPR009057">
    <property type="entry name" value="Homeodomain-like_sf"/>
</dbReference>
<comment type="caution">
    <text evidence="2">The sequence shown here is derived from an EMBL/GenBank/DDBJ whole genome shotgun (WGS) entry which is preliminary data.</text>
</comment>
<dbReference type="EMBL" id="JALNTZ010000012">
    <property type="protein sequence ID" value="KAJ3639172.1"/>
    <property type="molecule type" value="Genomic_DNA"/>
</dbReference>
<name>A0AA38M1Z2_9CUCU</name>
<comment type="subcellular location">
    <subcellularLocation>
        <location evidence="1">Nucleus</location>
    </subcellularLocation>
</comment>
<gene>
    <name evidence="2" type="ORF">Zmor_004042</name>
</gene>
<proteinExistence type="predicted"/>
<evidence type="ECO:0000313" key="2">
    <source>
        <dbReference type="EMBL" id="KAJ3639172.1"/>
    </source>
</evidence>
<reference evidence="2" key="1">
    <citation type="journal article" date="2023" name="G3 (Bethesda)">
        <title>Whole genome assemblies of Zophobas morio and Tenebrio molitor.</title>
        <authorList>
            <person name="Kaur S."/>
            <person name="Stinson S.A."/>
            <person name="diCenzo G.C."/>
        </authorList>
    </citation>
    <scope>NUCLEOTIDE SEQUENCE</scope>
    <source>
        <strain evidence="2">QUZm001</strain>
    </source>
</reference>
<accession>A0AA38M1Z2</accession>
<evidence type="ECO:0000313" key="3">
    <source>
        <dbReference type="Proteomes" id="UP001168821"/>
    </source>
</evidence>
<organism evidence="2 3">
    <name type="scientific">Zophobas morio</name>
    <dbReference type="NCBI Taxonomy" id="2755281"/>
    <lineage>
        <taxon>Eukaryota</taxon>
        <taxon>Metazoa</taxon>
        <taxon>Ecdysozoa</taxon>
        <taxon>Arthropoda</taxon>
        <taxon>Hexapoda</taxon>
        <taxon>Insecta</taxon>
        <taxon>Pterygota</taxon>
        <taxon>Neoptera</taxon>
        <taxon>Endopterygota</taxon>
        <taxon>Coleoptera</taxon>
        <taxon>Polyphaga</taxon>
        <taxon>Cucujiformia</taxon>
        <taxon>Tenebrionidae</taxon>
        <taxon>Zophobas</taxon>
    </lineage>
</organism>
<dbReference type="Gene3D" id="1.10.10.60">
    <property type="entry name" value="Homeodomain-like"/>
    <property type="match status" value="1"/>
</dbReference>
<dbReference type="AlphaFoldDB" id="A0AA38M1Z2"/>
<evidence type="ECO:0000256" key="1">
    <source>
        <dbReference type="ARBA" id="ARBA00004123"/>
    </source>
</evidence>
<keyword evidence="3" id="KW-1185">Reference proteome</keyword>